<evidence type="ECO:0000256" key="4">
    <source>
        <dbReference type="ARBA" id="ARBA00023219"/>
    </source>
</evidence>
<proteinExistence type="predicted"/>
<reference evidence="6" key="1">
    <citation type="submission" date="2020-05" db="EMBL/GenBank/DDBJ databases">
        <authorList>
            <person name="Chiriac C."/>
            <person name="Salcher M."/>
            <person name="Ghai R."/>
            <person name="Kavagutti S V."/>
        </authorList>
    </citation>
    <scope>NUCLEOTIDE SEQUENCE</scope>
</reference>
<keyword evidence="4" id="KW-0231">Viral genome packaging</keyword>
<organism evidence="6">
    <name type="scientific">uncultured Caudovirales phage</name>
    <dbReference type="NCBI Taxonomy" id="2100421"/>
    <lineage>
        <taxon>Viruses</taxon>
        <taxon>Duplodnaviria</taxon>
        <taxon>Heunggongvirae</taxon>
        <taxon>Uroviricota</taxon>
        <taxon>Caudoviricetes</taxon>
        <taxon>Peduoviridae</taxon>
        <taxon>Maltschvirus</taxon>
        <taxon>Maltschvirus maltsch</taxon>
    </lineage>
</organism>
<keyword evidence="1" id="KW-1188">Viral release from host cell</keyword>
<keyword evidence="3" id="KW-0067">ATP-binding</keyword>
<evidence type="ECO:0000256" key="3">
    <source>
        <dbReference type="ARBA" id="ARBA00022840"/>
    </source>
</evidence>
<dbReference type="Pfam" id="PF03237">
    <property type="entry name" value="Terminase_6N"/>
    <property type="match status" value="1"/>
</dbReference>
<dbReference type="Gene3D" id="3.40.50.300">
    <property type="entry name" value="P-loop containing nucleotide triphosphate hydrolases"/>
    <property type="match status" value="1"/>
</dbReference>
<name>A0A6J5R2W5_9CAUD</name>
<gene>
    <name evidence="6" type="ORF">UFOVP1166_11</name>
</gene>
<evidence type="ECO:0000256" key="1">
    <source>
        <dbReference type="ARBA" id="ARBA00022612"/>
    </source>
</evidence>
<sequence length="445" mass="50316">MARREVVLAYSPREAFKPFHSRKQRWACLVAHRRAGKTVAAVNDIIRAAVMCKSPNPLFGYIAPYRSQAKSVAWDYLKRFAAPILKSANEAELEVVLVNGAKIRLFGADNADAMRGLGFDGLYMDEYGDFKPSVWGSVIRPTLSDKQGWAVFGGTPKGKNQFWDVYQTSRMSPEEWCTLRLPASQSGILPQSELDAVKAQISEDQYMQEYECSFEAAILGAYYGVEMRMAADDGRIASVEYDPSLSTYTAWDLGYRDDTAIWWYQVVKGEIHVIDYHAVSGASIPEIAKVVMQKPYHYAKHYLPHDARAKTLAAQGKSIIEQLGEFLGLSNLGIVPDLSVQDGIQAVRQMLPKCYFDERKCMEGIEALRQYEREFDEDKKAFRASPKHNWCSHPADAFRMLAIAWREEPSKRMSSEARPLIVGPGNTATLNDMWAGQRKIRRNRI</sequence>
<feature type="domain" description="Terminase large subunit gp17-like C-terminal" evidence="5">
    <location>
        <begin position="250"/>
        <end position="376"/>
    </location>
</feature>
<protein>
    <submittedName>
        <fullName evidence="6">Terminase RNaseH-like domain containing protein</fullName>
    </submittedName>
</protein>
<dbReference type="Gene3D" id="3.30.420.280">
    <property type="match status" value="1"/>
</dbReference>
<dbReference type="InterPro" id="IPR035421">
    <property type="entry name" value="Terminase_6C"/>
</dbReference>
<accession>A0A6J5R2W5</accession>
<evidence type="ECO:0000259" key="5">
    <source>
        <dbReference type="Pfam" id="PF17289"/>
    </source>
</evidence>
<dbReference type="Pfam" id="PF17289">
    <property type="entry name" value="Terminase_6C"/>
    <property type="match status" value="1"/>
</dbReference>
<keyword evidence="2" id="KW-0547">Nucleotide-binding</keyword>
<dbReference type="EMBL" id="LR797117">
    <property type="protein sequence ID" value="CAB4187901.1"/>
    <property type="molecule type" value="Genomic_DNA"/>
</dbReference>
<evidence type="ECO:0000313" key="6">
    <source>
        <dbReference type="EMBL" id="CAB4187901.1"/>
    </source>
</evidence>
<dbReference type="GO" id="GO:0005524">
    <property type="term" value="F:ATP binding"/>
    <property type="evidence" value="ECO:0007669"/>
    <property type="project" value="UniProtKB-KW"/>
</dbReference>
<dbReference type="InterPro" id="IPR027417">
    <property type="entry name" value="P-loop_NTPase"/>
</dbReference>
<evidence type="ECO:0000256" key="2">
    <source>
        <dbReference type="ARBA" id="ARBA00022741"/>
    </source>
</evidence>